<proteinExistence type="predicted"/>
<evidence type="ECO:0000313" key="3">
    <source>
        <dbReference type="Proteomes" id="UP000680588"/>
    </source>
</evidence>
<dbReference type="PROSITE" id="PS51534">
    <property type="entry name" value="SEFIR"/>
    <property type="match status" value="1"/>
</dbReference>
<reference evidence="2" key="1">
    <citation type="submission" date="2021-06" db="EMBL/GenBank/DDBJ databases">
        <title>Novel species in genus Arthrobacter.</title>
        <authorList>
            <person name="Zhang G."/>
        </authorList>
    </citation>
    <scope>NUCLEOTIDE SEQUENCE</scope>
    <source>
        <strain evidence="2">Zg-ZUI122</strain>
    </source>
</reference>
<organism evidence="2 3">
    <name type="scientific">Arthrobacter sunyaminii</name>
    <dbReference type="NCBI Taxonomy" id="2816859"/>
    <lineage>
        <taxon>Bacteria</taxon>
        <taxon>Bacillati</taxon>
        <taxon>Actinomycetota</taxon>
        <taxon>Actinomycetes</taxon>
        <taxon>Micrococcales</taxon>
        <taxon>Micrococcaceae</taxon>
        <taxon>Arthrobacter</taxon>
    </lineage>
</organism>
<gene>
    <name evidence="2" type="ORF">KG104_11195</name>
</gene>
<evidence type="ECO:0000313" key="2">
    <source>
        <dbReference type="EMBL" id="QWQ35085.1"/>
    </source>
</evidence>
<sequence length="303" mass="33838">MKLFISYAWTSNAHREWVNLLAVHLKAVGYEVLIDADVNYSDSLNGFMRLATDSDRVLLVVDENYVERADNSPTSGVGVETRWLSSVFAAKPQGWLGILFKGNPKTTLPKWLAEEKPRGFDFNADPAQGWFPGSAQVEELWRWIEGLPGRRDSETTVAMLRARARRLEKIDTLRNPGNWYSPAPTGEILFDYEWAPGETYVLGHGEYCFGFMASERSGDVVAVYSDPVKAVGISRGGRPFSGAAEDYLIPGRVVDARPGDAVLLLSEHGALCWIDLLDVTPTEDGDQYRRPSVKFRYEILLAS</sequence>
<keyword evidence="2" id="KW-0675">Receptor</keyword>
<dbReference type="RefSeq" id="WP_207347052.1">
    <property type="nucleotide sequence ID" value="NZ_CP076456.1"/>
</dbReference>
<feature type="domain" description="SEFIR" evidence="1">
    <location>
        <begin position="1"/>
        <end position="131"/>
    </location>
</feature>
<accession>A0A975PC99</accession>
<keyword evidence="3" id="KW-1185">Reference proteome</keyword>
<dbReference type="InterPro" id="IPR000157">
    <property type="entry name" value="TIR_dom"/>
</dbReference>
<dbReference type="Pfam" id="PF13676">
    <property type="entry name" value="TIR_2"/>
    <property type="match status" value="1"/>
</dbReference>
<dbReference type="InterPro" id="IPR013568">
    <property type="entry name" value="SEFIR_dom"/>
</dbReference>
<dbReference type="EMBL" id="CP076456">
    <property type="protein sequence ID" value="QWQ35085.1"/>
    <property type="molecule type" value="Genomic_DNA"/>
</dbReference>
<dbReference type="Proteomes" id="UP000680588">
    <property type="component" value="Chromosome"/>
</dbReference>
<dbReference type="GO" id="GO:0007165">
    <property type="term" value="P:signal transduction"/>
    <property type="evidence" value="ECO:0007669"/>
    <property type="project" value="InterPro"/>
</dbReference>
<protein>
    <submittedName>
        <fullName evidence="2">Toll/interleukin-1 receptor domain-containing protein</fullName>
    </submittedName>
</protein>
<dbReference type="KEGG" id="asun:KG104_11195"/>
<evidence type="ECO:0000259" key="1">
    <source>
        <dbReference type="PROSITE" id="PS51534"/>
    </source>
</evidence>
<dbReference type="AlphaFoldDB" id="A0A975PC99"/>
<name>A0A975PC99_9MICC</name>